<evidence type="ECO:0000256" key="7">
    <source>
        <dbReference type="SAM" id="Phobius"/>
    </source>
</evidence>
<evidence type="ECO:0000259" key="8">
    <source>
        <dbReference type="Pfam" id="PF11203"/>
    </source>
</evidence>
<dbReference type="RefSeq" id="WP_186244545.1">
    <property type="nucleotide sequence ID" value="NZ_OCTY01000002.1"/>
</dbReference>
<dbReference type="EMBL" id="OCTY01000002">
    <property type="protein sequence ID" value="SOJ57037.1"/>
    <property type="molecule type" value="Genomic_DNA"/>
</dbReference>
<dbReference type="NCBIfam" id="TIGR03923">
    <property type="entry name" value="T7SS_EccE"/>
    <property type="match status" value="1"/>
</dbReference>
<feature type="transmembrane region" description="Helical" evidence="7">
    <location>
        <begin position="39"/>
        <end position="67"/>
    </location>
</feature>
<keyword evidence="5 7" id="KW-1133">Transmembrane helix</keyword>
<evidence type="ECO:0000313" key="9">
    <source>
        <dbReference type="EMBL" id="SOJ57037.1"/>
    </source>
</evidence>
<evidence type="ECO:0000256" key="2">
    <source>
        <dbReference type="ARBA" id="ARBA00007759"/>
    </source>
</evidence>
<evidence type="ECO:0000256" key="6">
    <source>
        <dbReference type="ARBA" id="ARBA00023136"/>
    </source>
</evidence>
<protein>
    <submittedName>
        <fullName evidence="9">ESX-5 secretion system protein EccE5</fullName>
    </submittedName>
</protein>
<evidence type="ECO:0000313" key="10">
    <source>
        <dbReference type="Proteomes" id="UP000554965"/>
    </source>
</evidence>
<name>A0A7Z7NCH5_9MYCO</name>
<keyword evidence="10" id="KW-1185">Reference proteome</keyword>
<organism evidence="9 10">
    <name type="scientific">Mycobacterium simulans</name>
    <dbReference type="NCBI Taxonomy" id="627089"/>
    <lineage>
        <taxon>Bacteria</taxon>
        <taxon>Bacillati</taxon>
        <taxon>Actinomycetota</taxon>
        <taxon>Actinomycetes</taxon>
        <taxon>Mycobacteriales</taxon>
        <taxon>Mycobacteriaceae</taxon>
        <taxon>Mycobacterium</taxon>
    </lineage>
</organism>
<keyword evidence="3" id="KW-1003">Cell membrane</keyword>
<keyword evidence="6 7" id="KW-0472">Membrane</keyword>
<feature type="domain" description="Type VII secretion system protein EccE" evidence="8">
    <location>
        <begin position="181"/>
        <end position="273"/>
    </location>
</feature>
<keyword evidence="4 7" id="KW-0812">Transmembrane</keyword>
<feature type="transmembrane region" description="Helical" evidence="7">
    <location>
        <begin position="12"/>
        <end position="33"/>
    </location>
</feature>
<reference evidence="9 10" key="1">
    <citation type="submission" date="2017-10" db="EMBL/GenBank/DDBJ databases">
        <authorList>
            <consortium name="Urmite Genomes"/>
        </authorList>
    </citation>
    <scope>NUCLEOTIDE SEQUENCE [LARGE SCALE GENOMIC DNA]</scope>
    <source>
        <strain evidence="9 10">FB-527</strain>
    </source>
</reference>
<evidence type="ECO:0000256" key="1">
    <source>
        <dbReference type="ARBA" id="ARBA00004236"/>
    </source>
</evidence>
<dbReference type="Pfam" id="PF11203">
    <property type="entry name" value="EccE"/>
    <property type="match status" value="1"/>
</dbReference>
<sequence>MKSAFPLSVAAGWVRVVAVFVVDVGLVAAGAAAAGRPGWWAGVAVALLVAVLALLCWRGAPLLTLAWRSATTRRSRLGAPAGELDDYERSFGSGPVGIRAVGQHLVAVVAVDGPPHSPSVLDYPRVESLAKLPLEAVAAGLGQFDVRLEGIDIVSAGARRAPKTHHPYAAVYSAEVGDHPAVGQRRTWLVVRLDALDSARAIVWRESVAATMSAAAEWLAAELTSLRIPARVLTAAQIRAADEALLAGIDPAGLVAGWGRLRHAGGYVQTYWLSPGDISSTAIDRLWAADTDATVVSVQLRRAARGATTAGVMVRYHTGGPLAEPPLTGLNPFAGRHDAGLSAGLLAAGAGGLAVPARELAAGEKVSVPIGSTGIIVGTTASGHPLLVDLGDPTELATVTIAGEFALLVQVALRAAATGYQVLVCTKRPQRWHQVTGAGLQVVGAAGLSEQLPASQYPYVVVYDHVGGPAPAGAAVTVRSVGPRSASGADIHIEQDGTGAAVIRTWAVQYRLRINLDYERRLTNAGPRRAA</sequence>
<accession>A0A7Z7NCH5</accession>
<dbReference type="GO" id="GO:0005886">
    <property type="term" value="C:plasma membrane"/>
    <property type="evidence" value="ECO:0007669"/>
    <property type="project" value="UniProtKB-SubCell"/>
</dbReference>
<evidence type="ECO:0000256" key="5">
    <source>
        <dbReference type="ARBA" id="ARBA00022989"/>
    </source>
</evidence>
<dbReference type="InterPro" id="IPR021368">
    <property type="entry name" value="T7SS_EccE"/>
</dbReference>
<comment type="similarity">
    <text evidence="2">Belongs to the EccE family.</text>
</comment>
<comment type="subcellular location">
    <subcellularLocation>
        <location evidence="1">Cell membrane</location>
    </subcellularLocation>
</comment>
<dbReference type="AlphaFoldDB" id="A0A7Z7NCH5"/>
<dbReference type="Proteomes" id="UP000554965">
    <property type="component" value="Unassembled WGS sequence"/>
</dbReference>
<dbReference type="InterPro" id="IPR050051">
    <property type="entry name" value="EccE_dom"/>
</dbReference>
<evidence type="ECO:0000256" key="3">
    <source>
        <dbReference type="ARBA" id="ARBA00022475"/>
    </source>
</evidence>
<gene>
    <name evidence="9" type="primary">eccE5_2</name>
    <name evidence="9" type="ORF">MSIMFB_04515</name>
</gene>
<comment type="caution">
    <text evidence="9">The sequence shown here is derived from an EMBL/GenBank/DDBJ whole genome shotgun (WGS) entry which is preliminary data.</text>
</comment>
<proteinExistence type="inferred from homology"/>
<evidence type="ECO:0000256" key="4">
    <source>
        <dbReference type="ARBA" id="ARBA00022692"/>
    </source>
</evidence>